<evidence type="ECO:0000256" key="3">
    <source>
        <dbReference type="SAM" id="SignalP"/>
    </source>
</evidence>
<dbReference type="GO" id="GO:0035591">
    <property type="term" value="F:signaling adaptor activity"/>
    <property type="evidence" value="ECO:0007669"/>
    <property type="project" value="TreeGrafter"/>
</dbReference>
<organism evidence="4 5">
    <name type="scientific">Treponema pedis</name>
    <dbReference type="NCBI Taxonomy" id="409322"/>
    <lineage>
        <taxon>Bacteria</taxon>
        <taxon>Pseudomonadati</taxon>
        <taxon>Spirochaetota</taxon>
        <taxon>Spirochaetia</taxon>
        <taxon>Spirochaetales</taxon>
        <taxon>Treponemataceae</taxon>
        <taxon>Treponema</taxon>
    </lineage>
</organism>
<accession>A0A7S7AWI4</accession>
<proteinExistence type="predicted"/>
<dbReference type="EMBL" id="CP061839">
    <property type="protein sequence ID" value="QOW60166.1"/>
    <property type="molecule type" value="Genomic_DNA"/>
</dbReference>
<name>A0A7S7AWI4_9SPIR</name>
<evidence type="ECO:0000256" key="1">
    <source>
        <dbReference type="ARBA" id="ARBA00022614"/>
    </source>
</evidence>
<dbReference type="Gene3D" id="3.80.10.10">
    <property type="entry name" value="Ribonuclease Inhibitor"/>
    <property type="match status" value="1"/>
</dbReference>
<keyword evidence="1" id="KW-0433">Leucine-rich repeat</keyword>
<dbReference type="Proteomes" id="UP000593915">
    <property type="component" value="Chromosome"/>
</dbReference>
<keyword evidence="3" id="KW-0732">Signal</keyword>
<sequence>MTKSKVTTGLALIVLSAAAVLFTGCRNTAGVKPADGAGSGGGGNSGAGGGVVLLDTAVLTLSSDKLDIKVKAVTADGSPVTVEGCTETALPSGTETELHAQGTRVTLKGKITELYCGKNQLTALNVQGLTALQKLDCRDNQLTALNVQGLSALQMLDCRGNQLTALNVQGLTALQGLECYGNQLTALNVQGLTALEWLGCYGNQLNAAAFEQLFTGLPQREESDYAKCILYTEKTGVSEGNHTDFTAPPDLADAFNTAETVKKWKMYKVNASGNSVEI</sequence>
<evidence type="ECO:0000256" key="2">
    <source>
        <dbReference type="ARBA" id="ARBA00022737"/>
    </source>
</evidence>
<keyword evidence="2" id="KW-0677">Repeat</keyword>
<dbReference type="PANTHER" id="PTHR47566">
    <property type="match status" value="1"/>
</dbReference>
<dbReference type="RefSeq" id="WP_194075764.1">
    <property type="nucleotide sequence ID" value="NZ_CP061839.1"/>
</dbReference>
<reference evidence="4 5" key="1">
    <citation type="submission" date="2020-09" db="EMBL/GenBank/DDBJ databases">
        <title>Characterization of Treponema spp. from bovine digital dermatitis in Korea.</title>
        <authorList>
            <person name="Espiritu H.M."/>
            <person name="Cho Y.I."/>
            <person name="Mamuad L."/>
        </authorList>
    </citation>
    <scope>NUCLEOTIDE SEQUENCE [LARGE SCALE GENOMIC DNA]</scope>
    <source>
        <strain evidence="4 5">KS1</strain>
    </source>
</reference>
<feature type="signal peptide" evidence="3">
    <location>
        <begin position="1"/>
        <end position="19"/>
    </location>
</feature>
<dbReference type="InterPro" id="IPR052574">
    <property type="entry name" value="CDIRP"/>
</dbReference>
<dbReference type="PANTHER" id="PTHR47566:SF1">
    <property type="entry name" value="PROTEIN NUD1"/>
    <property type="match status" value="1"/>
</dbReference>
<evidence type="ECO:0000313" key="5">
    <source>
        <dbReference type="Proteomes" id="UP000593915"/>
    </source>
</evidence>
<gene>
    <name evidence="4" type="ORF">IFE08_10000</name>
</gene>
<protein>
    <submittedName>
        <fullName evidence="4">Leucine-rich repeat domain-containing protein</fullName>
    </submittedName>
</protein>
<dbReference type="InterPro" id="IPR032675">
    <property type="entry name" value="LRR_dom_sf"/>
</dbReference>
<evidence type="ECO:0000313" key="4">
    <source>
        <dbReference type="EMBL" id="QOW60166.1"/>
    </source>
</evidence>
<dbReference type="SUPFAM" id="SSF52058">
    <property type="entry name" value="L domain-like"/>
    <property type="match status" value="1"/>
</dbReference>
<dbReference type="AlphaFoldDB" id="A0A7S7AWI4"/>
<dbReference type="PROSITE" id="PS51257">
    <property type="entry name" value="PROKAR_LIPOPROTEIN"/>
    <property type="match status" value="1"/>
</dbReference>
<feature type="chain" id="PRO_5032412909" evidence="3">
    <location>
        <begin position="20"/>
        <end position="278"/>
    </location>
</feature>